<name>A0ACC4D7X1_PURLI</name>
<accession>A0ACC4D7X1</accession>
<organism evidence="1 2">
    <name type="scientific">Purpureocillium lilacinum</name>
    <name type="common">Paecilomyces lilacinus</name>
    <dbReference type="NCBI Taxonomy" id="33203"/>
    <lineage>
        <taxon>Eukaryota</taxon>
        <taxon>Fungi</taxon>
        <taxon>Dikarya</taxon>
        <taxon>Ascomycota</taxon>
        <taxon>Pezizomycotina</taxon>
        <taxon>Sordariomycetes</taxon>
        <taxon>Hypocreomycetidae</taxon>
        <taxon>Hypocreales</taxon>
        <taxon>Ophiocordycipitaceae</taxon>
        <taxon>Purpureocillium</taxon>
    </lineage>
</organism>
<evidence type="ECO:0000313" key="2">
    <source>
        <dbReference type="Proteomes" id="UP001638806"/>
    </source>
</evidence>
<evidence type="ECO:0000313" key="1">
    <source>
        <dbReference type="EMBL" id="KAL3952455.1"/>
    </source>
</evidence>
<dbReference type="Proteomes" id="UP001638806">
    <property type="component" value="Unassembled WGS sequence"/>
</dbReference>
<reference evidence="1" key="1">
    <citation type="submission" date="2024-12" db="EMBL/GenBank/DDBJ databases">
        <title>Comparative genomics and development of molecular markers within Purpureocillium lilacinum and among Purpureocillium species.</title>
        <authorList>
            <person name="Yeh Z.-Y."/>
            <person name="Ni N.-T."/>
            <person name="Lo P.-H."/>
            <person name="Mushyakhwo K."/>
            <person name="Lin C.-F."/>
            <person name="Nai Y.-S."/>
        </authorList>
    </citation>
    <scope>NUCLEOTIDE SEQUENCE</scope>
    <source>
        <strain evidence="1">NCHU-NPUST-175</strain>
    </source>
</reference>
<protein>
    <submittedName>
        <fullName evidence="1">Uncharacterized protein</fullName>
    </submittedName>
</protein>
<proteinExistence type="predicted"/>
<sequence>MAAERGTAVAAAFRGSGAGRHGWSLSPGPTGPVRAIRFPPANRGPIINRRRRACLAQTFSVRTCRLRPERATDGPERLAHQRRPLRQQATVMVLTPEPGGSPSGHAAGAPDDHLTTPPYRLPRPRRPSKVVRLDTVAQDFQAERVGVQLFQPARVKVSDRRWSWVATAGTVPFSLRPAMTLCQTIAHTTRRLTGDSQVAAETAARAVTSPTQTSQRCSSSHTIPVMSSEKSEISTGNQHEDPVS</sequence>
<dbReference type="EMBL" id="JBGNUJ010000012">
    <property type="protein sequence ID" value="KAL3952455.1"/>
    <property type="molecule type" value="Genomic_DNA"/>
</dbReference>
<comment type="caution">
    <text evidence="1">The sequence shown here is derived from an EMBL/GenBank/DDBJ whole genome shotgun (WGS) entry which is preliminary data.</text>
</comment>
<gene>
    <name evidence="1" type="ORF">ACCO45_012398</name>
</gene>
<keyword evidence="2" id="KW-1185">Reference proteome</keyword>